<dbReference type="PROSITE" id="PS50004">
    <property type="entry name" value="C2"/>
    <property type="match status" value="1"/>
</dbReference>
<feature type="region of interest" description="Disordered" evidence="1">
    <location>
        <begin position="193"/>
        <end position="218"/>
    </location>
</feature>
<dbReference type="InterPro" id="IPR043549">
    <property type="entry name" value="C2C4C/C2C4D"/>
</dbReference>
<dbReference type="Gene3D" id="2.60.40.150">
    <property type="entry name" value="C2 domain"/>
    <property type="match status" value="1"/>
</dbReference>
<feature type="domain" description="C2" evidence="2">
    <location>
        <begin position="262"/>
        <end position="375"/>
    </location>
</feature>
<accession>A0A8C4XFU4</accession>
<dbReference type="PANTHER" id="PTHR46291">
    <property type="entry name" value="C2 DOMAIN-CONTAINING PROTEIN"/>
    <property type="match status" value="1"/>
</dbReference>
<organism evidence="3 4">
    <name type="scientific">Erpetoichthys calabaricus</name>
    <name type="common">Rope fish</name>
    <name type="synonym">Calamoichthys calabaricus</name>
    <dbReference type="NCBI Taxonomy" id="27687"/>
    <lineage>
        <taxon>Eukaryota</taxon>
        <taxon>Metazoa</taxon>
        <taxon>Chordata</taxon>
        <taxon>Craniata</taxon>
        <taxon>Vertebrata</taxon>
        <taxon>Euteleostomi</taxon>
        <taxon>Actinopterygii</taxon>
        <taxon>Polypteriformes</taxon>
        <taxon>Polypteridae</taxon>
        <taxon>Erpetoichthys</taxon>
    </lineage>
</organism>
<reference evidence="3" key="1">
    <citation type="submission" date="2025-08" db="UniProtKB">
        <authorList>
            <consortium name="Ensembl"/>
        </authorList>
    </citation>
    <scope>IDENTIFICATION</scope>
</reference>
<dbReference type="GeneTree" id="ENSGT00940000162206"/>
<protein>
    <submittedName>
        <fullName evidence="3">C2 calcium dependent domain containing 4A</fullName>
    </submittedName>
</protein>
<evidence type="ECO:0000256" key="1">
    <source>
        <dbReference type="SAM" id="MobiDB-lite"/>
    </source>
</evidence>
<evidence type="ECO:0000259" key="2">
    <source>
        <dbReference type="PROSITE" id="PS50004"/>
    </source>
</evidence>
<evidence type="ECO:0000313" key="3">
    <source>
        <dbReference type="Ensembl" id="ENSECRP00000028901.1"/>
    </source>
</evidence>
<dbReference type="AlphaFoldDB" id="A0A8C4XFU4"/>
<dbReference type="Pfam" id="PF00168">
    <property type="entry name" value="C2"/>
    <property type="match status" value="1"/>
</dbReference>
<dbReference type="InterPro" id="IPR035892">
    <property type="entry name" value="C2_domain_sf"/>
</dbReference>
<proteinExistence type="predicted"/>
<dbReference type="InterPro" id="IPR000008">
    <property type="entry name" value="C2_dom"/>
</dbReference>
<feature type="compositionally biased region" description="Polar residues" evidence="1">
    <location>
        <begin position="197"/>
        <end position="218"/>
    </location>
</feature>
<dbReference type="Ensembl" id="ENSECRT00000029510.1">
    <property type="protein sequence ID" value="ENSECRP00000028901.1"/>
    <property type="gene ID" value="ENSECRG00000019561.1"/>
</dbReference>
<sequence length="375" mass="42215">MKATAHWCSNTEYACQVGDNMFGINYRSPEKLKNISLCPNIITPDTIPEFCIPTKLAMRQELESVDDLCFSDEECTNSDPQSQAALSLPHLPKTQTSYGFCTLMESPHTRVKESLFHNSPESGSIPIVVPRGRSNTLSEVFQSSLSLSSPSRTFDTTSSTESSPFSSPLFSRSPPKFSLFSTLSQENLFSRKVKKATASQTGSNDESSSTDNSPNTLRRASDTLWEPFPFFTGFTPPDMFPFHQMHHRERMIKENQLSLGQGGGRLRLCAEYCRDNQRLRVHVFSIEGLYTSFTETKNITCCVSLSLMPGKTMKQHSSEIKNSRNPVFNEDFFFGGISEEDLFFKSLRIKAVNKTFNMKTILAICEFTLEQILPL</sequence>
<reference evidence="3" key="2">
    <citation type="submission" date="2025-09" db="UniProtKB">
        <authorList>
            <consortium name="Ensembl"/>
        </authorList>
    </citation>
    <scope>IDENTIFICATION</scope>
</reference>
<name>A0A8C4XFU4_ERPCA</name>
<dbReference type="SUPFAM" id="SSF49562">
    <property type="entry name" value="C2 domain (Calcium/lipid-binding domain, CaLB)"/>
    <property type="match status" value="1"/>
</dbReference>
<dbReference type="Proteomes" id="UP000694620">
    <property type="component" value="Unassembled WGS sequence"/>
</dbReference>
<evidence type="ECO:0000313" key="4">
    <source>
        <dbReference type="Proteomes" id="UP000694620"/>
    </source>
</evidence>
<keyword evidence="4" id="KW-1185">Reference proteome</keyword>
<dbReference type="PANTHER" id="PTHR46291:SF1">
    <property type="entry name" value="C2 CALCIUM-DEPENDENT DOMAIN-CONTAINING PROTEIN 4D"/>
    <property type="match status" value="1"/>
</dbReference>
<feature type="region of interest" description="Disordered" evidence="1">
    <location>
        <begin position="148"/>
        <end position="171"/>
    </location>
</feature>